<comment type="subcellular location">
    <subcellularLocation>
        <location evidence="1">Cell outer membrane</location>
    </subcellularLocation>
</comment>
<dbReference type="InterPro" id="IPR051906">
    <property type="entry name" value="TolC-like"/>
</dbReference>
<dbReference type="Proteomes" id="UP000032841">
    <property type="component" value="Chromosome"/>
</dbReference>
<evidence type="ECO:0000256" key="2">
    <source>
        <dbReference type="ARBA" id="ARBA00007613"/>
    </source>
</evidence>
<dbReference type="GO" id="GO:0009279">
    <property type="term" value="C:cell outer membrane"/>
    <property type="evidence" value="ECO:0007669"/>
    <property type="project" value="UniProtKB-SubCell"/>
</dbReference>
<evidence type="ECO:0000256" key="7">
    <source>
        <dbReference type="ARBA" id="ARBA00023237"/>
    </source>
</evidence>
<evidence type="ECO:0000313" key="9">
    <source>
        <dbReference type="Proteomes" id="UP000032841"/>
    </source>
</evidence>
<dbReference type="KEGG" id="ppse:BN5_1619"/>
<keyword evidence="7" id="KW-0998">Cell outer membrane</keyword>
<dbReference type="PANTHER" id="PTHR30026:SF20">
    <property type="entry name" value="OUTER MEMBRANE PROTEIN TOLC"/>
    <property type="match status" value="1"/>
</dbReference>
<dbReference type="PANTHER" id="PTHR30026">
    <property type="entry name" value="OUTER MEMBRANE PROTEIN TOLC"/>
    <property type="match status" value="1"/>
</dbReference>
<comment type="similarity">
    <text evidence="2">Belongs to the outer membrane factor (OMF) (TC 1.B.17) family.</text>
</comment>
<accession>W6QTF0</accession>
<name>W6QTF0_ECTO5</name>
<keyword evidence="3" id="KW-0813">Transport</keyword>
<evidence type="ECO:0000256" key="4">
    <source>
        <dbReference type="ARBA" id="ARBA00022452"/>
    </source>
</evidence>
<dbReference type="AlphaFoldDB" id="W6QTF0"/>
<keyword evidence="6" id="KW-0472">Membrane</keyword>
<dbReference type="SUPFAM" id="SSF56954">
    <property type="entry name" value="Outer membrane efflux proteins (OEP)"/>
    <property type="match status" value="1"/>
</dbReference>
<evidence type="ECO:0000256" key="3">
    <source>
        <dbReference type="ARBA" id="ARBA00022448"/>
    </source>
</evidence>
<dbReference type="Gene3D" id="1.20.1600.10">
    <property type="entry name" value="Outer membrane efflux proteins (OEP)"/>
    <property type="match status" value="1"/>
</dbReference>
<organism evidence="8 9">
    <name type="scientific">Ectopseudomonas oleovorans (strain CECT 5344)</name>
    <name type="common">Pseudomonas pseudoalcaligenes</name>
    <dbReference type="NCBI Taxonomy" id="1182590"/>
    <lineage>
        <taxon>Bacteria</taxon>
        <taxon>Pseudomonadati</taxon>
        <taxon>Pseudomonadota</taxon>
        <taxon>Gammaproteobacteria</taxon>
        <taxon>Pseudomonadales</taxon>
        <taxon>Pseudomonadaceae</taxon>
        <taxon>Ectopseudomonas</taxon>
    </lineage>
</organism>
<gene>
    <name evidence="8" type="primary">hasF</name>
    <name evidence="8" type="ORF">BN5_1619</name>
</gene>
<evidence type="ECO:0000256" key="1">
    <source>
        <dbReference type="ARBA" id="ARBA00004442"/>
    </source>
</evidence>
<proteinExistence type="inferred from homology"/>
<keyword evidence="5" id="KW-0812">Transmembrane</keyword>
<dbReference type="EMBL" id="HG916826">
    <property type="protein sequence ID" value="CDM40210.1"/>
    <property type="molecule type" value="Genomic_DNA"/>
</dbReference>
<dbReference type="eggNOG" id="COG1538">
    <property type="taxonomic scope" value="Bacteria"/>
</dbReference>
<keyword evidence="4" id="KW-1134">Transmembrane beta strand</keyword>
<evidence type="ECO:0000256" key="6">
    <source>
        <dbReference type="ARBA" id="ARBA00023136"/>
    </source>
</evidence>
<dbReference type="GO" id="GO:0015288">
    <property type="term" value="F:porin activity"/>
    <property type="evidence" value="ECO:0007669"/>
    <property type="project" value="TreeGrafter"/>
</dbReference>
<dbReference type="HOGENOM" id="CLU_2383910_0_0_6"/>
<evidence type="ECO:0000313" key="8">
    <source>
        <dbReference type="EMBL" id="CDM40210.1"/>
    </source>
</evidence>
<dbReference type="InterPro" id="IPR003423">
    <property type="entry name" value="OMP_efflux"/>
</dbReference>
<evidence type="ECO:0000256" key="5">
    <source>
        <dbReference type="ARBA" id="ARBA00022692"/>
    </source>
</evidence>
<protein>
    <submittedName>
        <fullName evidence="8">TolC family type I secretion outer membrane protein</fullName>
    </submittedName>
</protein>
<dbReference type="GO" id="GO:0015562">
    <property type="term" value="F:efflux transmembrane transporter activity"/>
    <property type="evidence" value="ECO:0007669"/>
    <property type="project" value="InterPro"/>
</dbReference>
<sequence>MQSGQARIRALQQAVISSERAQDSARKGFLAGSSTNVDILNAEEQVFIARRDLLEAKLRYLLARLQLAAAVGLLGEDDILQVNDYLGPKLALGY</sequence>
<reference evidence="8 9" key="1">
    <citation type="submission" date="2013-11" db="EMBL/GenBank/DDBJ databases">
        <title>Complete genome sequence of the cyanide-degrading bacterium Pseudomonas pseudoalcaligenes CECT 5344.</title>
        <authorList>
            <person name="Wibberg D."/>
            <person name="Puehler A."/>
            <person name="Schlueter A."/>
        </authorList>
    </citation>
    <scope>NUCLEOTIDE SEQUENCE [LARGE SCALE GENOMIC DNA]</scope>
    <source>
        <strain evidence="9">CECT 5344</strain>
    </source>
</reference>
<dbReference type="Pfam" id="PF02321">
    <property type="entry name" value="OEP"/>
    <property type="match status" value="1"/>
</dbReference>
<dbReference type="GO" id="GO:1990281">
    <property type="term" value="C:efflux pump complex"/>
    <property type="evidence" value="ECO:0007669"/>
    <property type="project" value="TreeGrafter"/>
</dbReference>